<feature type="region of interest" description="Disordered" evidence="2">
    <location>
        <begin position="200"/>
        <end position="220"/>
    </location>
</feature>
<proteinExistence type="predicted"/>
<keyword evidence="1" id="KW-0175">Coiled coil</keyword>
<sequence length="369" mass="41543">MKASAARGSTRMGAPSRRGPFFMDSDDNEDDGTNDCEDYTMPQAPSFTREVAPMEDPLAARIAFMLSQDSTPLIDDLVKLYVSLGSVISRKEDASFIAEFEAELQGNSKRDFRIPTRVMTNQINNVLNEVSPAVGEGLTDDFNMLSMHESAEKLLRKARMRMSMLEDAEKRLQKQVENMALEQEVFRNEKRSFEQEKLAFEQQPKQSDFNQAGPSTTATRSDAEPIVFSYDFEEEDCLPFEAYVDIKSDSVREALSAALIKWRSHRNGGVKMMKQIAADRDPECVWTQMSGARKAGDWAKGLENACLQCEKLSRLCVVGNKGTLKLLPLHEDVRTTDDPGEIEFWKRKSILMKAANCGSNKKRKISAAY</sequence>
<dbReference type="Proteomes" id="UP000799437">
    <property type="component" value="Unassembled WGS sequence"/>
</dbReference>
<feature type="region of interest" description="Disordered" evidence="2">
    <location>
        <begin position="1"/>
        <end position="40"/>
    </location>
</feature>
<dbReference type="AlphaFoldDB" id="A0A6A6W0X2"/>
<evidence type="ECO:0000256" key="2">
    <source>
        <dbReference type="SAM" id="MobiDB-lite"/>
    </source>
</evidence>
<dbReference type="GeneID" id="54490620"/>
<feature type="compositionally biased region" description="Polar residues" evidence="2">
    <location>
        <begin position="203"/>
        <end position="220"/>
    </location>
</feature>
<keyword evidence="4" id="KW-1185">Reference proteome</keyword>
<organism evidence="3 4">
    <name type="scientific">Pseudovirgaria hyperparasitica</name>
    <dbReference type="NCBI Taxonomy" id="470096"/>
    <lineage>
        <taxon>Eukaryota</taxon>
        <taxon>Fungi</taxon>
        <taxon>Dikarya</taxon>
        <taxon>Ascomycota</taxon>
        <taxon>Pezizomycotina</taxon>
        <taxon>Dothideomycetes</taxon>
        <taxon>Dothideomycetes incertae sedis</taxon>
        <taxon>Acrospermales</taxon>
        <taxon>Acrospermaceae</taxon>
        <taxon>Pseudovirgaria</taxon>
    </lineage>
</organism>
<feature type="coiled-coil region" evidence="1">
    <location>
        <begin position="148"/>
        <end position="185"/>
    </location>
</feature>
<accession>A0A6A6W0X2</accession>
<protein>
    <submittedName>
        <fullName evidence="3">Uncharacterized protein</fullName>
    </submittedName>
</protein>
<reference evidence="3" key="1">
    <citation type="journal article" date="2020" name="Stud. Mycol.">
        <title>101 Dothideomycetes genomes: a test case for predicting lifestyles and emergence of pathogens.</title>
        <authorList>
            <person name="Haridas S."/>
            <person name="Albert R."/>
            <person name="Binder M."/>
            <person name="Bloem J."/>
            <person name="Labutti K."/>
            <person name="Salamov A."/>
            <person name="Andreopoulos B."/>
            <person name="Baker S."/>
            <person name="Barry K."/>
            <person name="Bills G."/>
            <person name="Bluhm B."/>
            <person name="Cannon C."/>
            <person name="Castanera R."/>
            <person name="Culley D."/>
            <person name="Daum C."/>
            <person name="Ezra D."/>
            <person name="Gonzalez J."/>
            <person name="Henrissat B."/>
            <person name="Kuo A."/>
            <person name="Liang C."/>
            <person name="Lipzen A."/>
            <person name="Lutzoni F."/>
            <person name="Magnuson J."/>
            <person name="Mondo S."/>
            <person name="Nolan M."/>
            <person name="Ohm R."/>
            <person name="Pangilinan J."/>
            <person name="Park H.-J."/>
            <person name="Ramirez L."/>
            <person name="Alfaro M."/>
            <person name="Sun H."/>
            <person name="Tritt A."/>
            <person name="Yoshinaga Y."/>
            <person name="Zwiers L.-H."/>
            <person name="Turgeon B."/>
            <person name="Goodwin S."/>
            <person name="Spatafora J."/>
            <person name="Crous P."/>
            <person name="Grigoriev I."/>
        </authorList>
    </citation>
    <scope>NUCLEOTIDE SEQUENCE</scope>
    <source>
        <strain evidence="3">CBS 121739</strain>
    </source>
</reference>
<evidence type="ECO:0000313" key="3">
    <source>
        <dbReference type="EMBL" id="KAF2756165.1"/>
    </source>
</evidence>
<gene>
    <name evidence="3" type="ORF">EJ05DRAFT_539953</name>
</gene>
<feature type="compositionally biased region" description="Acidic residues" evidence="2">
    <location>
        <begin position="24"/>
        <end position="38"/>
    </location>
</feature>
<name>A0A6A6W0X2_9PEZI</name>
<dbReference type="RefSeq" id="XP_033598616.1">
    <property type="nucleotide sequence ID" value="XM_033749566.1"/>
</dbReference>
<evidence type="ECO:0000313" key="4">
    <source>
        <dbReference type="Proteomes" id="UP000799437"/>
    </source>
</evidence>
<evidence type="ECO:0000256" key="1">
    <source>
        <dbReference type="SAM" id="Coils"/>
    </source>
</evidence>
<dbReference type="EMBL" id="ML996576">
    <property type="protein sequence ID" value="KAF2756165.1"/>
    <property type="molecule type" value="Genomic_DNA"/>
</dbReference>